<gene>
    <name evidence="2" type="ORF">CKAH01_13415</name>
</gene>
<proteinExistence type="predicted"/>
<feature type="compositionally biased region" description="Basic and acidic residues" evidence="1">
    <location>
        <begin position="28"/>
        <end position="38"/>
    </location>
</feature>
<dbReference type="EMBL" id="VYYT01000052">
    <property type="protein sequence ID" value="KAK2773832.1"/>
    <property type="molecule type" value="Genomic_DNA"/>
</dbReference>
<evidence type="ECO:0000256" key="1">
    <source>
        <dbReference type="SAM" id="MobiDB-lite"/>
    </source>
</evidence>
<sequence length="153" mass="17407">MDEPKSPHAGTWTLVVPKRNKKILVKAKSSEDTKKNAMKDTATPQANDQEVDAAYDASVEYDADFEDSEVDNVAEDVPTEHPTAGFEDFIEDYDEYAVIEDKMLDQAVYDFEKREKPLTRFGGRKHGTIAEARGIRMQGVQRIYLRDDRKAAY</sequence>
<name>A0AAD9YSP7_COLKA</name>
<dbReference type="AlphaFoldDB" id="A0AAD9YSP7"/>
<organism evidence="2 3">
    <name type="scientific">Colletotrichum kahawae</name>
    <name type="common">Coffee berry disease fungus</name>
    <dbReference type="NCBI Taxonomy" id="34407"/>
    <lineage>
        <taxon>Eukaryota</taxon>
        <taxon>Fungi</taxon>
        <taxon>Dikarya</taxon>
        <taxon>Ascomycota</taxon>
        <taxon>Pezizomycotina</taxon>
        <taxon>Sordariomycetes</taxon>
        <taxon>Hypocreomycetidae</taxon>
        <taxon>Glomerellales</taxon>
        <taxon>Glomerellaceae</taxon>
        <taxon>Colletotrichum</taxon>
        <taxon>Colletotrichum gloeosporioides species complex</taxon>
    </lineage>
</organism>
<accession>A0AAD9YSP7</accession>
<dbReference type="Proteomes" id="UP001281614">
    <property type="component" value="Unassembled WGS sequence"/>
</dbReference>
<reference evidence="2" key="1">
    <citation type="submission" date="2023-02" db="EMBL/GenBank/DDBJ databases">
        <title>Colletotrichum kahawae CIFC_Que2 genome sequencing and assembly.</title>
        <authorList>
            <person name="Baroncelli R."/>
        </authorList>
    </citation>
    <scope>NUCLEOTIDE SEQUENCE</scope>
    <source>
        <strain evidence="2">CIFC_Que2</strain>
    </source>
</reference>
<protein>
    <submittedName>
        <fullName evidence="2">Uncharacterized protein</fullName>
    </submittedName>
</protein>
<evidence type="ECO:0000313" key="2">
    <source>
        <dbReference type="EMBL" id="KAK2773832.1"/>
    </source>
</evidence>
<comment type="caution">
    <text evidence="2">The sequence shown here is derived from an EMBL/GenBank/DDBJ whole genome shotgun (WGS) entry which is preliminary data.</text>
</comment>
<feature type="region of interest" description="Disordered" evidence="1">
    <location>
        <begin position="26"/>
        <end position="50"/>
    </location>
</feature>
<keyword evidence="3" id="KW-1185">Reference proteome</keyword>
<evidence type="ECO:0000313" key="3">
    <source>
        <dbReference type="Proteomes" id="UP001281614"/>
    </source>
</evidence>